<protein>
    <submittedName>
        <fullName evidence="1">Uncharacterized protein</fullName>
    </submittedName>
</protein>
<name>A0A2G9PBI0_AQUCT</name>
<proteinExistence type="predicted"/>
<dbReference type="OrthoDB" id="8793015at2759"/>
<evidence type="ECO:0000313" key="2">
    <source>
        <dbReference type="Proteomes" id="UP000228934"/>
    </source>
</evidence>
<organism evidence="1 2">
    <name type="scientific">Aquarana catesbeiana</name>
    <name type="common">American bullfrog</name>
    <name type="synonym">Rana catesbeiana</name>
    <dbReference type="NCBI Taxonomy" id="8400"/>
    <lineage>
        <taxon>Eukaryota</taxon>
        <taxon>Metazoa</taxon>
        <taxon>Chordata</taxon>
        <taxon>Craniata</taxon>
        <taxon>Vertebrata</taxon>
        <taxon>Euteleostomi</taxon>
        <taxon>Amphibia</taxon>
        <taxon>Batrachia</taxon>
        <taxon>Anura</taxon>
        <taxon>Neobatrachia</taxon>
        <taxon>Ranoidea</taxon>
        <taxon>Ranidae</taxon>
        <taxon>Aquarana</taxon>
    </lineage>
</organism>
<dbReference type="GO" id="GO:0001836">
    <property type="term" value="P:release of cytochrome c from mitochondria"/>
    <property type="evidence" value="ECO:0007669"/>
    <property type="project" value="InterPro"/>
</dbReference>
<evidence type="ECO:0000313" key="1">
    <source>
        <dbReference type="EMBL" id="PIO00682.1"/>
    </source>
</evidence>
<dbReference type="Proteomes" id="UP000228934">
    <property type="component" value="Unassembled WGS sequence"/>
</dbReference>
<dbReference type="AlphaFoldDB" id="A0A2G9PBI0"/>
<dbReference type="GO" id="GO:0043065">
    <property type="term" value="P:positive regulation of apoptotic process"/>
    <property type="evidence" value="ECO:0007669"/>
    <property type="project" value="InterPro"/>
</dbReference>
<dbReference type="EMBL" id="KV922685">
    <property type="protein sequence ID" value="PIO00682.1"/>
    <property type="molecule type" value="Genomic_DNA"/>
</dbReference>
<keyword evidence="2" id="KW-1185">Reference proteome</keyword>
<accession>A0A2G9PBI0</accession>
<dbReference type="InterPro" id="IPR024140">
    <property type="entry name" value="Noxa"/>
</dbReference>
<gene>
    <name evidence="1" type="ORF">AB205_0017530</name>
</gene>
<dbReference type="Pfam" id="PF15150">
    <property type="entry name" value="PMAIP1"/>
    <property type="match status" value="1"/>
</dbReference>
<reference evidence="2" key="1">
    <citation type="journal article" date="2017" name="Nat. Commun.">
        <title>The North American bullfrog draft genome provides insight into hormonal regulation of long noncoding RNA.</title>
        <authorList>
            <person name="Hammond S.A."/>
            <person name="Warren R.L."/>
            <person name="Vandervalk B.P."/>
            <person name="Kucuk E."/>
            <person name="Khan H."/>
            <person name="Gibb E.A."/>
            <person name="Pandoh P."/>
            <person name="Kirk H."/>
            <person name="Zhao Y."/>
            <person name="Jones M."/>
            <person name="Mungall A.J."/>
            <person name="Coope R."/>
            <person name="Pleasance S."/>
            <person name="Moore R.A."/>
            <person name="Holt R.A."/>
            <person name="Round J.M."/>
            <person name="Ohora S."/>
            <person name="Walle B.V."/>
            <person name="Veldhoen N."/>
            <person name="Helbing C.C."/>
            <person name="Birol I."/>
        </authorList>
    </citation>
    <scope>NUCLEOTIDE SEQUENCE [LARGE SCALE GENOMIC DNA]</scope>
</reference>
<sequence length="89" mass="9941">MRRREVICSVALVTSVLLLPYICGVFCSANIAGSQRPNMKPGRPSWRKLQPAEKEIVAEVAKQLRLMGDKYNMKQKILNVVTKILSPGT</sequence>
<dbReference type="GO" id="GO:0006974">
    <property type="term" value="P:DNA damage response"/>
    <property type="evidence" value="ECO:0007669"/>
    <property type="project" value="InterPro"/>
</dbReference>